<dbReference type="EMBL" id="JAGKQQ010000001">
    <property type="protein sequence ID" value="MBP3955167.1"/>
    <property type="molecule type" value="Genomic_DNA"/>
</dbReference>
<dbReference type="PANTHER" id="PTHR46268:SF6">
    <property type="entry name" value="UNIVERSAL STRESS PROTEIN UP12"/>
    <property type="match status" value="1"/>
</dbReference>
<comment type="similarity">
    <text evidence="1">Belongs to the universal stress protein A family.</text>
</comment>
<dbReference type="InterPro" id="IPR014729">
    <property type="entry name" value="Rossmann-like_a/b/a_fold"/>
</dbReference>
<feature type="domain" description="UspA" evidence="2">
    <location>
        <begin position="4"/>
        <end position="138"/>
    </location>
</feature>
<evidence type="ECO:0000313" key="4">
    <source>
        <dbReference type="Proteomes" id="UP000676565"/>
    </source>
</evidence>
<evidence type="ECO:0000313" key="3">
    <source>
        <dbReference type="EMBL" id="MBP3955167.1"/>
    </source>
</evidence>
<evidence type="ECO:0000259" key="2">
    <source>
        <dbReference type="Pfam" id="PF00582"/>
    </source>
</evidence>
<gene>
    <name evidence="3" type="ORF">J8F10_07720</name>
</gene>
<dbReference type="CDD" id="cd00293">
    <property type="entry name" value="USP-like"/>
    <property type="match status" value="1"/>
</dbReference>
<dbReference type="Gene3D" id="3.40.50.620">
    <property type="entry name" value="HUPs"/>
    <property type="match status" value="1"/>
</dbReference>
<dbReference type="InterPro" id="IPR006015">
    <property type="entry name" value="Universal_stress_UspA"/>
</dbReference>
<proteinExistence type="inferred from homology"/>
<dbReference type="PANTHER" id="PTHR46268">
    <property type="entry name" value="STRESS RESPONSE PROTEIN NHAX"/>
    <property type="match status" value="1"/>
</dbReference>
<accession>A0ABS5BNX8</accession>
<organism evidence="3 4">
    <name type="scientific">Gemmata palustris</name>
    <dbReference type="NCBI Taxonomy" id="2822762"/>
    <lineage>
        <taxon>Bacteria</taxon>
        <taxon>Pseudomonadati</taxon>
        <taxon>Planctomycetota</taxon>
        <taxon>Planctomycetia</taxon>
        <taxon>Gemmatales</taxon>
        <taxon>Gemmataceae</taxon>
        <taxon>Gemmata</taxon>
    </lineage>
</organism>
<dbReference type="PRINTS" id="PR01438">
    <property type="entry name" value="UNVRSLSTRESS"/>
</dbReference>
<dbReference type="SUPFAM" id="SSF52402">
    <property type="entry name" value="Adenine nucleotide alpha hydrolases-like"/>
    <property type="match status" value="1"/>
</dbReference>
<protein>
    <submittedName>
        <fullName evidence="3">Universal stress protein</fullName>
    </submittedName>
</protein>
<dbReference type="Proteomes" id="UP000676565">
    <property type="component" value="Unassembled WGS sequence"/>
</dbReference>
<dbReference type="InterPro" id="IPR006016">
    <property type="entry name" value="UspA"/>
</dbReference>
<evidence type="ECO:0000256" key="1">
    <source>
        <dbReference type="ARBA" id="ARBA00008791"/>
    </source>
</evidence>
<dbReference type="RefSeq" id="WP_210653261.1">
    <property type="nucleotide sequence ID" value="NZ_JAGKQQ010000001.1"/>
</dbReference>
<keyword evidence="4" id="KW-1185">Reference proteome</keyword>
<name>A0ABS5BNX8_9BACT</name>
<dbReference type="Pfam" id="PF00582">
    <property type="entry name" value="Usp"/>
    <property type="match status" value="1"/>
</dbReference>
<sequence>MLPIRTILFPTDFSASAESAFELACALARDYKATLIVAHVLAPGHAFAANGMGVAVPVEEPHEARARLVKVGIGRGVCVEHRLPEGDPAEQILKLATDASADVIVMGTHGTSGLVRLLVGSVAESVMRKAPCPVLTVRGPFRHALAPSAIREVQEIASV</sequence>
<comment type="caution">
    <text evidence="3">The sequence shown here is derived from an EMBL/GenBank/DDBJ whole genome shotgun (WGS) entry which is preliminary data.</text>
</comment>
<reference evidence="3 4" key="1">
    <citation type="submission" date="2021-04" db="EMBL/GenBank/DDBJ databases">
        <authorList>
            <person name="Ivanova A."/>
        </authorList>
    </citation>
    <scope>NUCLEOTIDE SEQUENCE [LARGE SCALE GENOMIC DNA]</scope>
    <source>
        <strain evidence="3 4">G18</strain>
    </source>
</reference>